<reference evidence="2 3" key="1">
    <citation type="submission" date="2023-02" db="EMBL/GenBank/DDBJ databases">
        <title>LHISI_Scaffold_Assembly.</title>
        <authorList>
            <person name="Stuart O.P."/>
            <person name="Cleave R."/>
            <person name="Magrath M.J.L."/>
            <person name="Mikheyev A.S."/>
        </authorList>
    </citation>
    <scope>NUCLEOTIDE SEQUENCE [LARGE SCALE GENOMIC DNA]</scope>
    <source>
        <strain evidence="2">Daus_M_001</strain>
        <tissue evidence="2">Leg muscle</tissue>
    </source>
</reference>
<feature type="region of interest" description="Disordered" evidence="1">
    <location>
        <begin position="136"/>
        <end position="160"/>
    </location>
</feature>
<feature type="compositionally biased region" description="Basic residues" evidence="1">
    <location>
        <begin position="150"/>
        <end position="160"/>
    </location>
</feature>
<proteinExistence type="predicted"/>
<name>A0ABQ9I3S5_9NEOP</name>
<evidence type="ECO:0000313" key="2">
    <source>
        <dbReference type="EMBL" id="KAJ8891142.1"/>
    </source>
</evidence>
<dbReference type="EMBL" id="JARBHB010000003">
    <property type="protein sequence ID" value="KAJ8891142.1"/>
    <property type="molecule type" value="Genomic_DNA"/>
</dbReference>
<accession>A0ABQ9I3S5</accession>
<gene>
    <name evidence="2" type="ORF">PR048_010656</name>
</gene>
<comment type="caution">
    <text evidence="2">The sequence shown here is derived from an EMBL/GenBank/DDBJ whole genome shotgun (WGS) entry which is preliminary data.</text>
</comment>
<feature type="region of interest" description="Disordered" evidence="1">
    <location>
        <begin position="1"/>
        <end position="101"/>
    </location>
</feature>
<evidence type="ECO:0000256" key="1">
    <source>
        <dbReference type="SAM" id="MobiDB-lite"/>
    </source>
</evidence>
<feature type="region of interest" description="Disordered" evidence="1">
    <location>
        <begin position="173"/>
        <end position="195"/>
    </location>
</feature>
<evidence type="ECO:0000313" key="3">
    <source>
        <dbReference type="Proteomes" id="UP001159363"/>
    </source>
</evidence>
<sequence length="306" mass="33989">MRVIEVSMEQRRNERAGGNGRSPRKPADQRASSGTIPTCETPEKRIRLERASQKQSIDTHKTPYDRVKRSREHKKYIKASESAGSPEPDKGTAAPGRGGRERWELVQRIASLATRSVHTHTHVTLAYRGPGLIDRQGEFPPSTARQRAGLSHHRASSCSKRRVLEVAGSVPTWRSEVSTEQRRNARAGETRDPRENQLHCPWPNLAIVAHIVARSPLHRPCANEVEKDVWSSDGIKGWGKREIPEKTRQQAASSGKIPTCENLLFAPHLGEQGSIPGGFDPGFSHVGIVSDDTFCCGLSREEQVTR</sequence>
<organism evidence="2 3">
    <name type="scientific">Dryococelus australis</name>
    <dbReference type="NCBI Taxonomy" id="614101"/>
    <lineage>
        <taxon>Eukaryota</taxon>
        <taxon>Metazoa</taxon>
        <taxon>Ecdysozoa</taxon>
        <taxon>Arthropoda</taxon>
        <taxon>Hexapoda</taxon>
        <taxon>Insecta</taxon>
        <taxon>Pterygota</taxon>
        <taxon>Neoptera</taxon>
        <taxon>Polyneoptera</taxon>
        <taxon>Phasmatodea</taxon>
        <taxon>Verophasmatodea</taxon>
        <taxon>Anareolatae</taxon>
        <taxon>Phasmatidae</taxon>
        <taxon>Eurycanthinae</taxon>
        <taxon>Dryococelus</taxon>
    </lineage>
</organism>
<dbReference type="Proteomes" id="UP001159363">
    <property type="component" value="Chromosome 3"/>
</dbReference>
<feature type="compositionally biased region" description="Basic and acidic residues" evidence="1">
    <location>
        <begin position="177"/>
        <end position="195"/>
    </location>
</feature>
<keyword evidence="3" id="KW-1185">Reference proteome</keyword>
<feature type="compositionally biased region" description="Basic residues" evidence="1">
    <location>
        <begin position="68"/>
        <end position="77"/>
    </location>
</feature>
<protein>
    <submittedName>
        <fullName evidence="2">Uncharacterized protein</fullName>
    </submittedName>
</protein>
<feature type="compositionally biased region" description="Basic and acidic residues" evidence="1">
    <location>
        <begin position="41"/>
        <end position="67"/>
    </location>
</feature>